<evidence type="ECO:0000313" key="4">
    <source>
        <dbReference type="Proteomes" id="UP000038040"/>
    </source>
</evidence>
<proteinExistence type="inferred from homology"/>
<dbReference type="EMBL" id="UYYG01001157">
    <property type="protein sequence ID" value="VDN56960.1"/>
    <property type="molecule type" value="Genomic_DNA"/>
</dbReference>
<keyword evidence="5" id="KW-1185">Reference proteome</keyword>
<evidence type="ECO:0000256" key="1">
    <source>
        <dbReference type="ARBA" id="ARBA00006505"/>
    </source>
</evidence>
<organism evidence="4 6">
    <name type="scientific">Dracunculus medinensis</name>
    <name type="common">Guinea worm</name>
    <dbReference type="NCBI Taxonomy" id="318479"/>
    <lineage>
        <taxon>Eukaryota</taxon>
        <taxon>Metazoa</taxon>
        <taxon>Ecdysozoa</taxon>
        <taxon>Nematoda</taxon>
        <taxon>Chromadorea</taxon>
        <taxon>Rhabditida</taxon>
        <taxon>Spirurina</taxon>
        <taxon>Dracunculoidea</taxon>
        <taxon>Dracunculidae</taxon>
        <taxon>Dracunculus</taxon>
    </lineage>
</organism>
<protein>
    <submittedName>
        <fullName evidence="6">Protein LZIC</fullName>
    </submittedName>
</protein>
<reference evidence="6" key="1">
    <citation type="submission" date="2017-02" db="UniProtKB">
        <authorList>
            <consortium name="WormBaseParasite"/>
        </authorList>
    </citation>
    <scope>IDENTIFICATION</scope>
</reference>
<dbReference type="Proteomes" id="UP000038040">
    <property type="component" value="Unplaced"/>
</dbReference>
<comment type="similarity">
    <text evidence="1">Belongs to the CTNNBIP1 family.</text>
</comment>
<dbReference type="InterPro" id="IPR036911">
    <property type="entry name" value="ICAT_sf"/>
</dbReference>
<dbReference type="PANTHER" id="PTHR16505:SF8">
    <property type="entry name" value="PROTEIN LZIC"/>
    <property type="match status" value="1"/>
</dbReference>
<dbReference type="OrthoDB" id="10262856at2759"/>
<evidence type="ECO:0000313" key="6">
    <source>
        <dbReference type="WBParaSite" id="DME_0000257301-mRNA-1"/>
    </source>
</evidence>
<dbReference type="InterPro" id="IPR040065">
    <property type="entry name" value="LZIC"/>
</dbReference>
<dbReference type="SUPFAM" id="SSF81730">
    <property type="entry name" value="beta-catenin-interacting protein ICAT"/>
    <property type="match status" value="1"/>
</dbReference>
<dbReference type="PANTHER" id="PTHR16505">
    <property type="entry name" value="PROTEIN LZIC"/>
    <property type="match status" value="1"/>
</dbReference>
<sequence>MSDAKLFANVQDHLNRLLLQLSDIENSKESLDDAEYIEMKKETIDQLKAIRAAISEAFRTPEIIAIFAKKEPTSLRQKLLQFEHELQKRKITSDTFNQRKAEILYALAQLRDELSDDEIQFLSNYSTIPLSLFEPAPIQTVLNVGNVNIKL</sequence>
<feature type="domain" description="Beta-catenin-interacting ICAT" evidence="2">
    <location>
        <begin position="86"/>
        <end position="135"/>
    </location>
</feature>
<name>A0A0N4U6L5_DRAME</name>
<evidence type="ECO:0000313" key="5">
    <source>
        <dbReference type="Proteomes" id="UP000274756"/>
    </source>
</evidence>
<evidence type="ECO:0000259" key="2">
    <source>
        <dbReference type="Pfam" id="PF06384"/>
    </source>
</evidence>
<dbReference type="InterPro" id="IPR009428">
    <property type="entry name" value="ICAT_dom"/>
</dbReference>
<dbReference type="AlphaFoldDB" id="A0A0N4U6L5"/>
<accession>A0A0N4U6L5</accession>
<gene>
    <name evidence="3" type="ORF">DME_LOCUS6933</name>
</gene>
<reference evidence="3 5" key="2">
    <citation type="submission" date="2018-11" db="EMBL/GenBank/DDBJ databases">
        <authorList>
            <consortium name="Pathogen Informatics"/>
        </authorList>
    </citation>
    <scope>NUCLEOTIDE SEQUENCE [LARGE SCALE GENOMIC DNA]</scope>
</reference>
<dbReference type="Proteomes" id="UP000274756">
    <property type="component" value="Unassembled WGS sequence"/>
</dbReference>
<dbReference type="WBParaSite" id="DME_0000257301-mRNA-1">
    <property type="protein sequence ID" value="DME_0000257301-mRNA-1"/>
    <property type="gene ID" value="DME_0000257301"/>
</dbReference>
<dbReference type="GO" id="GO:0008013">
    <property type="term" value="F:beta-catenin binding"/>
    <property type="evidence" value="ECO:0007669"/>
    <property type="project" value="InterPro"/>
</dbReference>
<evidence type="ECO:0000313" key="3">
    <source>
        <dbReference type="EMBL" id="VDN56960.1"/>
    </source>
</evidence>
<dbReference type="STRING" id="318479.A0A0N4U6L5"/>
<dbReference type="Pfam" id="PF06384">
    <property type="entry name" value="ICAT"/>
    <property type="match status" value="1"/>
</dbReference>
<dbReference type="Gene3D" id="1.10.10.490">
    <property type="entry name" value="Beta-catenin-interacting ICAT"/>
    <property type="match status" value="1"/>
</dbReference>